<dbReference type="PANTHER" id="PTHR33540:SF2">
    <property type="entry name" value="TRNA THREONYLCARBAMOYLADENOSINE BIOSYNTHESIS PROTEIN TSAE"/>
    <property type="match status" value="1"/>
</dbReference>
<keyword evidence="7" id="KW-0547">Nucleotide-binding</keyword>
<comment type="similarity">
    <text evidence="2">Belongs to the TsaE family.</text>
</comment>
<dbReference type="AlphaFoldDB" id="A0A518BKR6"/>
<keyword evidence="5" id="KW-0819">tRNA processing</keyword>
<keyword evidence="4" id="KW-0963">Cytoplasm</keyword>
<dbReference type="SUPFAM" id="SSF52540">
    <property type="entry name" value="P-loop containing nucleoside triphosphate hydrolases"/>
    <property type="match status" value="1"/>
</dbReference>
<keyword evidence="8" id="KW-0067">ATP-binding</keyword>
<dbReference type="InterPro" id="IPR003442">
    <property type="entry name" value="T6A_TsaE"/>
</dbReference>
<dbReference type="GO" id="GO:0046872">
    <property type="term" value="F:metal ion binding"/>
    <property type="evidence" value="ECO:0007669"/>
    <property type="project" value="UniProtKB-KW"/>
</dbReference>
<evidence type="ECO:0000256" key="6">
    <source>
        <dbReference type="ARBA" id="ARBA00022723"/>
    </source>
</evidence>
<keyword evidence="9" id="KW-0460">Magnesium</keyword>
<gene>
    <name evidence="11" type="primary">tsaE</name>
    <name evidence="11" type="ORF">Pla133_26550</name>
</gene>
<evidence type="ECO:0000256" key="9">
    <source>
        <dbReference type="ARBA" id="ARBA00022842"/>
    </source>
</evidence>
<evidence type="ECO:0000256" key="2">
    <source>
        <dbReference type="ARBA" id="ARBA00007599"/>
    </source>
</evidence>
<evidence type="ECO:0000256" key="1">
    <source>
        <dbReference type="ARBA" id="ARBA00004496"/>
    </source>
</evidence>
<dbReference type="GO" id="GO:0005737">
    <property type="term" value="C:cytoplasm"/>
    <property type="evidence" value="ECO:0007669"/>
    <property type="project" value="UniProtKB-SubCell"/>
</dbReference>
<keyword evidence="12" id="KW-1185">Reference proteome</keyword>
<evidence type="ECO:0000256" key="7">
    <source>
        <dbReference type="ARBA" id="ARBA00022741"/>
    </source>
</evidence>
<sequence>MTAQPRSVPPEVSFVSNSADETEALGEALGRALLPGCVLALSGELGAGKTCLVRGLARGIESEDPVSSPTYTLAHEYAGRLTLHHLDAWMAEREASFLAAGGEELLLGESAAVIEWAGHVEAWLPRPHLALELAHLDPRRRRVTARLITGEGGSLGPLEGLWAVLVAHSCTIPPRQGNPT</sequence>
<keyword evidence="6" id="KW-0479">Metal-binding</keyword>
<evidence type="ECO:0000256" key="8">
    <source>
        <dbReference type="ARBA" id="ARBA00022840"/>
    </source>
</evidence>
<dbReference type="EMBL" id="CP036287">
    <property type="protein sequence ID" value="QDU67567.1"/>
    <property type="molecule type" value="Genomic_DNA"/>
</dbReference>
<dbReference type="Proteomes" id="UP000316921">
    <property type="component" value="Chromosome"/>
</dbReference>
<comment type="subcellular location">
    <subcellularLocation>
        <location evidence="1">Cytoplasm</location>
    </subcellularLocation>
</comment>
<evidence type="ECO:0000256" key="5">
    <source>
        <dbReference type="ARBA" id="ARBA00022694"/>
    </source>
</evidence>
<reference evidence="11 12" key="1">
    <citation type="submission" date="2019-02" db="EMBL/GenBank/DDBJ databases">
        <title>Deep-cultivation of Planctomycetes and their phenomic and genomic characterization uncovers novel biology.</title>
        <authorList>
            <person name="Wiegand S."/>
            <person name="Jogler M."/>
            <person name="Boedeker C."/>
            <person name="Pinto D."/>
            <person name="Vollmers J."/>
            <person name="Rivas-Marin E."/>
            <person name="Kohn T."/>
            <person name="Peeters S.H."/>
            <person name="Heuer A."/>
            <person name="Rast P."/>
            <person name="Oberbeckmann S."/>
            <person name="Bunk B."/>
            <person name="Jeske O."/>
            <person name="Meyerdierks A."/>
            <person name="Storesund J.E."/>
            <person name="Kallscheuer N."/>
            <person name="Luecker S."/>
            <person name="Lage O.M."/>
            <person name="Pohl T."/>
            <person name="Merkel B.J."/>
            <person name="Hornburger P."/>
            <person name="Mueller R.-W."/>
            <person name="Bruemmer F."/>
            <person name="Labrenz M."/>
            <person name="Spormann A.M."/>
            <person name="Op den Camp H."/>
            <person name="Overmann J."/>
            <person name="Amann R."/>
            <person name="Jetten M.S.M."/>
            <person name="Mascher T."/>
            <person name="Medema M.H."/>
            <person name="Devos D.P."/>
            <person name="Kaster A.-K."/>
            <person name="Ovreas L."/>
            <person name="Rohde M."/>
            <person name="Galperin M.Y."/>
            <person name="Jogler C."/>
        </authorList>
    </citation>
    <scope>NUCLEOTIDE SEQUENCE [LARGE SCALE GENOMIC DNA]</scope>
    <source>
        <strain evidence="11 12">Pla133</strain>
    </source>
</reference>
<evidence type="ECO:0000256" key="10">
    <source>
        <dbReference type="ARBA" id="ARBA00032441"/>
    </source>
</evidence>
<accession>A0A518BKR6</accession>
<dbReference type="InterPro" id="IPR027417">
    <property type="entry name" value="P-loop_NTPase"/>
</dbReference>
<dbReference type="GO" id="GO:0002949">
    <property type="term" value="P:tRNA threonylcarbamoyladenosine modification"/>
    <property type="evidence" value="ECO:0007669"/>
    <property type="project" value="InterPro"/>
</dbReference>
<evidence type="ECO:0000256" key="4">
    <source>
        <dbReference type="ARBA" id="ARBA00022490"/>
    </source>
</evidence>
<protein>
    <recommendedName>
        <fullName evidence="3">tRNA threonylcarbamoyladenosine biosynthesis protein TsaE</fullName>
    </recommendedName>
    <alternativeName>
        <fullName evidence="10">t(6)A37 threonylcarbamoyladenosine biosynthesis protein TsaE</fullName>
    </alternativeName>
</protein>
<dbReference type="KEGG" id="pbap:Pla133_26550"/>
<dbReference type="Pfam" id="PF02367">
    <property type="entry name" value="TsaE"/>
    <property type="match status" value="1"/>
</dbReference>
<dbReference type="RefSeq" id="WP_145065854.1">
    <property type="nucleotide sequence ID" value="NZ_CP036287.1"/>
</dbReference>
<evidence type="ECO:0000313" key="11">
    <source>
        <dbReference type="EMBL" id="QDU67567.1"/>
    </source>
</evidence>
<dbReference type="Gene3D" id="3.40.50.300">
    <property type="entry name" value="P-loop containing nucleotide triphosphate hydrolases"/>
    <property type="match status" value="1"/>
</dbReference>
<name>A0A518BKR6_9BACT</name>
<proteinExistence type="inferred from homology"/>
<evidence type="ECO:0000256" key="3">
    <source>
        <dbReference type="ARBA" id="ARBA00019010"/>
    </source>
</evidence>
<dbReference type="PANTHER" id="PTHR33540">
    <property type="entry name" value="TRNA THREONYLCARBAMOYLADENOSINE BIOSYNTHESIS PROTEIN TSAE"/>
    <property type="match status" value="1"/>
</dbReference>
<dbReference type="NCBIfam" id="TIGR00150">
    <property type="entry name" value="T6A_YjeE"/>
    <property type="match status" value="1"/>
</dbReference>
<dbReference type="GO" id="GO:0005524">
    <property type="term" value="F:ATP binding"/>
    <property type="evidence" value="ECO:0007669"/>
    <property type="project" value="UniProtKB-KW"/>
</dbReference>
<evidence type="ECO:0000313" key="12">
    <source>
        <dbReference type="Proteomes" id="UP000316921"/>
    </source>
</evidence>
<organism evidence="11 12">
    <name type="scientific">Engelhardtia mirabilis</name>
    <dbReference type="NCBI Taxonomy" id="2528011"/>
    <lineage>
        <taxon>Bacteria</taxon>
        <taxon>Pseudomonadati</taxon>
        <taxon>Planctomycetota</taxon>
        <taxon>Planctomycetia</taxon>
        <taxon>Planctomycetia incertae sedis</taxon>
        <taxon>Engelhardtia</taxon>
    </lineage>
</organism>